<sequence length="152" mass="17523">MRSNRWSTPQLPISLCAADETENDLSVPNSRTRATSMLSPLAPDNRRTEEDVGMDDLVVTETETPGKTTVYELLKDRMDMTQRARQRDNQILLRINLIMANIVVCITLAIMILQVEWHDREVYFRDVSIPDNCAETSQCLFDSWYSTHMKIV</sequence>
<dbReference type="RefSeq" id="XP_014151566.1">
    <property type="nucleotide sequence ID" value="XM_014296091.1"/>
</dbReference>
<protein>
    <submittedName>
        <fullName evidence="3">Uncharacterized protein</fullName>
    </submittedName>
</protein>
<organism evidence="3 4">
    <name type="scientific">Sphaeroforma arctica JP610</name>
    <dbReference type="NCBI Taxonomy" id="667725"/>
    <lineage>
        <taxon>Eukaryota</taxon>
        <taxon>Ichthyosporea</taxon>
        <taxon>Ichthyophonida</taxon>
        <taxon>Sphaeroforma</taxon>
    </lineage>
</organism>
<dbReference type="Proteomes" id="UP000054560">
    <property type="component" value="Unassembled WGS sequence"/>
</dbReference>
<feature type="transmembrane region" description="Helical" evidence="2">
    <location>
        <begin position="91"/>
        <end position="113"/>
    </location>
</feature>
<evidence type="ECO:0000256" key="2">
    <source>
        <dbReference type="SAM" id="Phobius"/>
    </source>
</evidence>
<feature type="compositionally biased region" description="Polar residues" evidence="1">
    <location>
        <begin position="24"/>
        <end position="38"/>
    </location>
</feature>
<evidence type="ECO:0000313" key="3">
    <source>
        <dbReference type="EMBL" id="KNC77664.1"/>
    </source>
</evidence>
<keyword evidence="2" id="KW-0812">Transmembrane</keyword>
<name>A0A0L0FLL0_9EUKA</name>
<reference evidence="3 4" key="1">
    <citation type="submission" date="2011-02" db="EMBL/GenBank/DDBJ databases">
        <title>The Genome Sequence of Sphaeroforma arctica JP610.</title>
        <authorList>
            <consortium name="The Broad Institute Genome Sequencing Platform"/>
            <person name="Russ C."/>
            <person name="Cuomo C."/>
            <person name="Young S.K."/>
            <person name="Zeng Q."/>
            <person name="Gargeya S."/>
            <person name="Alvarado L."/>
            <person name="Berlin A."/>
            <person name="Chapman S.B."/>
            <person name="Chen Z."/>
            <person name="Freedman E."/>
            <person name="Gellesch M."/>
            <person name="Goldberg J."/>
            <person name="Griggs A."/>
            <person name="Gujja S."/>
            <person name="Heilman E."/>
            <person name="Heiman D."/>
            <person name="Howarth C."/>
            <person name="Mehta T."/>
            <person name="Neiman D."/>
            <person name="Pearson M."/>
            <person name="Roberts A."/>
            <person name="Saif S."/>
            <person name="Shea T."/>
            <person name="Shenoy N."/>
            <person name="Sisk P."/>
            <person name="Stolte C."/>
            <person name="Sykes S."/>
            <person name="White J."/>
            <person name="Yandava C."/>
            <person name="Burger G."/>
            <person name="Gray M.W."/>
            <person name="Holland P.W.H."/>
            <person name="King N."/>
            <person name="Lang F.B.F."/>
            <person name="Roger A.J."/>
            <person name="Ruiz-Trillo I."/>
            <person name="Haas B."/>
            <person name="Nusbaum C."/>
            <person name="Birren B."/>
        </authorList>
    </citation>
    <scope>NUCLEOTIDE SEQUENCE [LARGE SCALE GENOMIC DNA]</scope>
    <source>
        <strain evidence="3 4">JP610</strain>
    </source>
</reference>
<feature type="region of interest" description="Disordered" evidence="1">
    <location>
        <begin position="17"/>
        <end position="47"/>
    </location>
</feature>
<proteinExistence type="predicted"/>
<evidence type="ECO:0000256" key="1">
    <source>
        <dbReference type="SAM" id="MobiDB-lite"/>
    </source>
</evidence>
<gene>
    <name evidence="3" type="ORF">SARC_09877</name>
</gene>
<feature type="non-terminal residue" evidence="3">
    <location>
        <position position="152"/>
    </location>
</feature>
<dbReference type="EMBL" id="KQ242666">
    <property type="protein sequence ID" value="KNC77664.1"/>
    <property type="molecule type" value="Genomic_DNA"/>
</dbReference>
<keyword evidence="2" id="KW-1133">Transmembrane helix</keyword>
<dbReference type="GeneID" id="25910381"/>
<dbReference type="AlphaFoldDB" id="A0A0L0FLL0"/>
<keyword evidence="2" id="KW-0472">Membrane</keyword>
<evidence type="ECO:0000313" key="4">
    <source>
        <dbReference type="Proteomes" id="UP000054560"/>
    </source>
</evidence>
<keyword evidence="4" id="KW-1185">Reference proteome</keyword>
<accession>A0A0L0FLL0</accession>